<dbReference type="PANTHER" id="PTHR21646">
    <property type="entry name" value="UBIQUITIN CARBOXYL-TERMINAL HYDROLASE"/>
    <property type="match status" value="1"/>
</dbReference>
<dbReference type="Proteomes" id="UP000011761">
    <property type="component" value="Unassembled WGS sequence"/>
</dbReference>
<protein>
    <recommendedName>
        <fullName evidence="7">USP domain-containing protein</fullName>
    </recommendedName>
</protein>
<keyword evidence="6" id="KW-1185">Reference proteome</keyword>
<feature type="domain" description="Rhodanese" evidence="3">
    <location>
        <begin position="314"/>
        <end position="443"/>
    </location>
</feature>
<dbReference type="CDD" id="cd02674">
    <property type="entry name" value="Peptidase_C19R"/>
    <property type="match status" value="1"/>
</dbReference>
<evidence type="ECO:0000256" key="2">
    <source>
        <dbReference type="SAM" id="MobiDB-lite"/>
    </source>
</evidence>
<feature type="domain" description="USP" evidence="4">
    <location>
        <begin position="630"/>
        <end position="1005"/>
    </location>
</feature>
<feature type="non-terminal residue" evidence="5">
    <location>
        <position position="1006"/>
    </location>
</feature>
<dbReference type="SUPFAM" id="SSF52821">
    <property type="entry name" value="Rhodanese/Cell cycle control phosphatase"/>
    <property type="match status" value="1"/>
</dbReference>
<dbReference type="InterPro" id="IPR050185">
    <property type="entry name" value="Ub_carboxyl-term_hydrolase"/>
</dbReference>
<dbReference type="InterPro" id="IPR028889">
    <property type="entry name" value="USP"/>
</dbReference>
<dbReference type="KEGG" id="bcom:BAUCODRAFT_45097"/>
<dbReference type="eggNOG" id="KOG1868">
    <property type="taxonomic scope" value="Eukaryota"/>
</dbReference>
<feature type="region of interest" description="Disordered" evidence="2">
    <location>
        <begin position="76"/>
        <end position="152"/>
    </location>
</feature>
<feature type="region of interest" description="Disordered" evidence="2">
    <location>
        <begin position="496"/>
        <end position="524"/>
    </location>
</feature>
<feature type="non-terminal residue" evidence="5">
    <location>
        <position position="1"/>
    </location>
</feature>
<dbReference type="RefSeq" id="XP_007673037.1">
    <property type="nucleotide sequence ID" value="XM_007674847.1"/>
</dbReference>
<gene>
    <name evidence="5" type="ORF">BAUCODRAFT_45097</name>
</gene>
<evidence type="ECO:0000259" key="3">
    <source>
        <dbReference type="PROSITE" id="PS50206"/>
    </source>
</evidence>
<feature type="region of interest" description="Disordered" evidence="2">
    <location>
        <begin position="548"/>
        <end position="616"/>
    </location>
</feature>
<dbReference type="InterPro" id="IPR036873">
    <property type="entry name" value="Rhodanese-like_dom_sf"/>
</dbReference>
<proteinExistence type="inferred from homology"/>
<dbReference type="AlphaFoldDB" id="M2NKN0"/>
<dbReference type="GO" id="GO:0016579">
    <property type="term" value="P:protein deubiquitination"/>
    <property type="evidence" value="ECO:0007669"/>
    <property type="project" value="InterPro"/>
</dbReference>
<dbReference type="PANTHER" id="PTHR21646:SF23">
    <property type="entry name" value="UBIQUITIN CARBOXYL-TERMINAL HYDROLASE USP2"/>
    <property type="match status" value="1"/>
</dbReference>
<evidence type="ECO:0008006" key="7">
    <source>
        <dbReference type="Google" id="ProtNLM"/>
    </source>
</evidence>
<evidence type="ECO:0000313" key="6">
    <source>
        <dbReference type="Proteomes" id="UP000011761"/>
    </source>
</evidence>
<dbReference type="Pfam" id="PF00443">
    <property type="entry name" value="UCH"/>
    <property type="match status" value="1"/>
</dbReference>
<dbReference type="PROSITE" id="PS50206">
    <property type="entry name" value="RHODANESE_3"/>
    <property type="match status" value="1"/>
</dbReference>
<comment type="similarity">
    <text evidence="1">Belongs to the peptidase C19 family.</text>
</comment>
<dbReference type="GO" id="GO:0004843">
    <property type="term" value="F:cysteine-type deubiquitinase activity"/>
    <property type="evidence" value="ECO:0007669"/>
    <property type="project" value="InterPro"/>
</dbReference>
<feature type="compositionally biased region" description="Polar residues" evidence="2">
    <location>
        <begin position="166"/>
        <end position="194"/>
    </location>
</feature>
<evidence type="ECO:0000313" key="5">
    <source>
        <dbReference type="EMBL" id="EMC99695.1"/>
    </source>
</evidence>
<dbReference type="InterPro" id="IPR001763">
    <property type="entry name" value="Rhodanese-like_dom"/>
</dbReference>
<feature type="region of interest" description="Disordered" evidence="2">
    <location>
        <begin position="165"/>
        <end position="295"/>
    </location>
</feature>
<organism evidence="5 6">
    <name type="scientific">Baudoinia panamericana (strain UAMH 10762)</name>
    <name type="common">Angels' share fungus</name>
    <name type="synonym">Baudoinia compniacensis (strain UAMH 10762)</name>
    <dbReference type="NCBI Taxonomy" id="717646"/>
    <lineage>
        <taxon>Eukaryota</taxon>
        <taxon>Fungi</taxon>
        <taxon>Dikarya</taxon>
        <taxon>Ascomycota</taxon>
        <taxon>Pezizomycotina</taxon>
        <taxon>Dothideomycetes</taxon>
        <taxon>Dothideomycetidae</taxon>
        <taxon>Mycosphaerellales</taxon>
        <taxon>Teratosphaeriaceae</taxon>
        <taxon>Baudoinia</taxon>
    </lineage>
</organism>
<dbReference type="EMBL" id="KB445551">
    <property type="protein sequence ID" value="EMC99695.1"/>
    <property type="molecule type" value="Genomic_DNA"/>
</dbReference>
<dbReference type="OrthoDB" id="292964at2759"/>
<feature type="compositionally biased region" description="Polar residues" evidence="2">
    <location>
        <begin position="591"/>
        <end position="613"/>
    </location>
</feature>
<dbReference type="InterPro" id="IPR001394">
    <property type="entry name" value="Peptidase_C19_UCH"/>
</dbReference>
<reference evidence="5 6" key="1">
    <citation type="journal article" date="2012" name="PLoS Pathog.">
        <title>Diverse lifestyles and strategies of plant pathogenesis encoded in the genomes of eighteen Dothideomycetes fungi.</title>
        <authorList>
            <person name="Ohm R.A."/>
            <person name="Feau N."/>
            <person name="Henrissat B."/>
            <person name="Schoch C.L."/>
            <person name="Horwitz B.A."/>
            <person name="Barry K.W."/>
            <person name="Condon B.J."/>
            <person name="Copeland A.C."/>
            <person name="Dhillon B."/>
            <person name="Glaser F."/>
            <person name="Hesse C.N."/>
            <person name="Kosti I."/>
            <person name="LaButti K."/>
            <person name="Lindquist E.A."/>
            <person name="Lucas S."/>
            <person name="Salamov A.A."/>
            <person name="Bradshaw R.E."/>
            <person name="Ciuffetti L."/>
            <person name="Hamelin R.C."/>
            <person name="Kema G.H.J."/>
            <person name="Lawrence C."/>
            <person name="Scott J.A."/>
            <person name="Spatafora J.W."/>
            <person name="Turgeon B.G."/>
            <person name="de Wit P.J.G.M."/>
            <person name="Zhong S."/>
            <person name="Goodwin S.B."/>
            <person name="Grigoriev I.V."/>
        </authorList>
    </citation>
    <scope>NUCLEOTIDE SEQUENCE [LARGE SCALE GENOMIC DNA]</scope>
    <source>
        <strain evidence="5 6">UAMH 10762</strain>
    </source>
</reference>
<name>M2NKN0_BAUPA</name>
<dbReference type="STRING" id="717646.M2NKN0"/>
<dbReference type="Gene3D" id="3.90.70.10">
    <property type="entry name" value="Cysteine proteinases"/>
    <property type="match status" value="1"/>
</dbReference>
<dbReference type="PROSITE" id="PS50235">
    <property type="entry name" value="USP_3"/>
    <property type="match status" value="1"/>
</dbReference>
<dbReference type="GeneID" id="19114451"/>
<accession>M2NKN0</accession>
<feature type="compositionally biased region" description="Polar residues" evidence="2">
    <location>
        <begin position="76"/>
        <end position="114"/>
    </location>
</feature>
<dbReference type="SUPFAM" id="SSF54001">
    <property type="entry name" value="Cysteine proteinases"/>
    <property type="match status" value="1"/>
</dbReference>
<dbReference type="Gene3D" id="3.40.250.10">
    <property type="entry name" value="Rhodanese-like domain"/>
    <property type="match status" value="1"/>
</dbReference>
<sequence length="1006" mass="113123">LEQANTLLNFRRPDLAFVEYLHASEIVINLIPRHKDYTHFTLDHPENAKKLHLLQKKISAQNDQFANIKGIIVSNNNRSGVRPQESQNGHIRSESVPTAQSHTSDIPTSGQASGPQAPGQRIKPTPSPKPESLHSRAISHATPSGANGQTSSDVLNDRFARLRMLDTSQRPPSRESNASSPLSRTTSLVSSSGKPQGPRGMPNGNGTIMPPLAIPNLPQAPPTAYSPARNMETTGNIAPPRHSARSLAGPTRRSSMALTSSASSHAPNGPLENGDYFPNQAANGRPNGTGPRRTSVNVPIETEITPEKLFDYLQYFSVLLIDFRSREEFDRGHILATTIMCVDPLSVRSGMSAEQLENALVISPEEEQGMFHQRDQYNFVVYYDASTQSESSLSHPVGQAQTGLNYLREALYDFNQEKPLRRPPMLLKGGLEAWTDMMGVQALLTSDTTTRAKQGRPVARRPVAGQLRVSKRRIRDYEPFNPEEEQFWREKARVESVALSQPPELSEDGVRETVKDGDEEDAEPSTAIREFLERFPDAGNLDPQAFARQKPTRAPPQVPAKIPLYPSAPAPSQFPSVPARPAPAAPRMSYQGVSDRQASGSQPSARSTSSQLTPYIPPRLLSTNLRLPRTGLVNFRNTCYMNSTIQALSATTPLSVLFLDDGFRSQVQAENWKGSHGHMTNIYANLIRNLWKGDVEVVKPSTFRSLVRRLASQFDNEEQQDAKEFFDVVIDTLHEDLNVNWARTPLQALTEQEEAKRERMPKVYASKIEWSRYNHRELSFIYNLFAGQHASKLTCLECNFTSTTYEAFTSISVEIPLDARFWRNGRYPTLDDCLRSYCSEEMLTRDDQWRCPRCKTFREAKKRLTLTRAPQFLVVHFKRFASQGRQSRKIRIPVDFPLNDFSLDPYMLPQLTPEDARKVADLYGEDAPKTGPEMTPPYTYDAYAVVRHIGATMQSGHYITAAKDQGRRCWHMFDDSRVNDFQPEQLRGADALQNEQAYIVFYQRRQ</sequence>
<evidence type="ECO:0000259" key="4">
    <source>
        <dbReference type="PROSITE" id="PS50235"/>
    </source>
</evidence>
<dbReference type="HOGENOM" id="CLU_005922_0_0_1"/>
<dbReference type="OMA" id="PFVHTYE"/>
<evidence type="ECO:0000256" key="1">
    <source>
        <dbReference type="ARBA" id="ARBA00009085"/>
    </source>
</evidence>
<feature type="compositionally biased region" description="Polar residues" evidence="2">
    <location>
        <begin position="141"/>
        <end position="152"/>
    </location>
</feature>
<feature type="compositionally biased region" description="Low complexity" evidence="2">
    <location>
        <begin position="254"/>
        <end position="266"/>
    </location>
</feature>
<dbReference type="SMART" id="SM00450">
    <property type="entry name" value="RHOD"/>
    <property type="match status" value="1"/>
</dbReference>
<dbReference type="InterPro" id="IPR038765">
    <property type="entry name" value="Papain-like_cys_pep_sf"/>
</dbReference>